<evidence type="ECO:0000313" key="2">
    <source>
        <dbReference type="Proteomes" id="UP000054166"/>
    </source>
</evidence>
<dbReference type="EMBL" id="KN832975">
    <property type="protein sequence ID" value="KIM89218.1"/>
    <property type="molecule type" value="Genomic_DNA"/>
</dbReference>
<keyword evidence="2" id="KW-1185">Reference proteome</keyword>
<name>A0A0C3BRT7_PILCF</name>
<gene>
    <name evidence="1" type="ORF">PILCRDRAFT_813146</name>
</gene>
<organism evidence="1 2">
    <name type="scientific">Piloderma croceum (strain F 1598)</name>
    <dbReference type="NCBI Taxonomy" id="765440"/>
    <lineage>
        <taxon>Eukaryota</taxon>
        <taxon>Fungi</taxon>
        <taxon>Dikarya</taxon>
        <taxon>Basidiomycota</taxon>
        <taxon>Agaricomycotina</taxon>
        <taxon>Agaricomycetes</taxon>
        <taxon>Agaricomycetidae</taxon>
        <taxon>Atheliales</taxon>
        <taxon>Atheliaceae</taxon>
        <taxon>Piloderma</taxon>
    </lineage>
</organism>
<dbReference type="HOGENOM" id="CLU_2923441_0_0_1"/>
<evidence type="ECO:0000313" key="1">
    <source>
        <dbReference type="EMBL" id="KIM89218.1"/>
    </source>
</evidence>
<reference evidence="2" key="2">
    <citation type="submission" date="2015-01" db="EMBL/GenBank/DDBJ databases">
        <title>Evolutionary Origins and Diversification of the Mycorrhizal Mutualists.</title>
        <authorList>
            <consortium name="DOE Joint Genome Institute"/>
            <consortium name="Mycorrhizal Genomics Consortium"/>
            <person name="Kohler A."/>
            <person name="Kuo A."/>
            <person name="Nagy L.G."/>
            <person name="Floudas D."/>
            <person name="Copeland A."/>
            <person name="Barry K.W."/>
            <person name="Cichocki N."/>
            <person name="Veneault-Fourrey C."/>
            <person name="LaButti K."/>
            <person name="Lindquist E.A."/>
            <person name="Lipzen A."/>
            <person name="Lundell T."/>
            <person name="Morin E."/>
            <person name="Murat C."/>
            <person name="Riley R."/>
            <person name="Ohm R."/>
            <person name="Sun H."/>
            <person name="Tunlid A."/>
            <person name="Henrissat B."/>
            <person name="Grigoriev I.V."/>
            <person name="Hibbett D.S."/>
            <person name="Martin F."/>
        </authorList>
    </citation>
    <scope>NUCLEOTIDE SEQUENCE [LARGE SCALE GENOMIC DNA]</scope>
    <source>
        <strain evidence="2">F 1598</strain>
    </source>
</reference>
<proteinExistence type="predicted"/>
<dbReference type="InParanoid" id="A0A0C3BRT7"/>
<dbReference type="Proteomes" id="UP000054166">
    <property type="component" value="Unassembled WGS sequence"/>
</dbReference>
<sequence length="61" mass="6644">MSRKNKIMYRAVGYDTSDPYLSLPGSSAYVRDCYPDSGVQDIMANHTAITSSTAQSVSHAK</sequence>
<accession>A0A0C3BRT7</accession>
<protein>
    <submittedName>
        <fullName evidence="1">Uncharacterized protein</fullName>
    </submittedName>
</protein>
<dbReference type="AlphaFoldDB" id="A0A0C3BRT7"/>
<reference evidence="1 2" key="1">
    <citation type="submission" date="2014-04" db="EMBL/GenBank/DDBJ databases">
        <authorList>
            <consortium name="DOE Joint Genome Institute"/>
            <person name="Kuo A."/>
            <person name="Tarkka M."/>
            <person name="Buscot F."/>
            <person name="Kohler A."/>
            <person name="Nagy L.G."/>
            <person name="Floudas D."/>
            <person name="Copeland A."/>
            <person name="Barry K.W."/>
            <person name="Cichocki N."/>
            <person name="Veneault-Fourrey C."/>
            <person name="LaButti K."/>
            <person name="Lindquist E.A."/>
            <person name="Lipzen A."/>
            <person name="Lundell T."/>
            <person name="Morin E."/>
            <person name="Murat C."/>
            <person name="Sun H."/>
            <person name="Tunlid A."/>
            <person name="Henrissat B."/>
            <person name="Grigoriev I.V."/>
            <person name="Hibbett D.S."/>
            <person name="Martin F."/>
            <person name="Nordberg H.P."/>
            <person name="Cantor M.N."/>
            <person name="Hua S.X."/>
        </authorList>
    </citation>
    <scope>NUCLEOTIDE SEQUENCE [LARGE SCALE GENOMIC DNA]</scope>
    <source>
        <strain evidence="1 2">F 1598</strain>
    </source>
</reference>